<keyword evidence="5 12" id="KW-0812">Transmembrane</keyword>
<dbReference type="SUPFAM" id="SSF55785">
    <property type="entry name" value="PYP-like sensor domain (PAS domain)"/>
    <property type="match status" value="1"/>
</dbReference>
<name>A0A4D6HDG1_9EURY</name>
<dbReference type="SMART" id="SM00091">
    <property type="entry name" value="PAS"/>
    <property type="match status" value="1"/>
</dbReference>
<keyword evidence="4" id="KW-0808">Transferase</keyword>
<feature type="transmembrane region" description="Helical" evidence="12">
    <location>
        <begin position="147"/>
        <end position="165"/>
    </location>
</feature>
<keyword evidence="6" id="KW-0547">Nucleotide-binding</keyword>
<dbReference type="Pfam" id="PF16927">
    <property type="entry name" value="HisKA_7TM"/>
    <property type="match status" value="1"/>
</dbReference>
<dbReference type="InterPro" id="IPR005467">
    <property type="entry name" value="His_kinase_dom"/>
</dbReference>
<keyword evidence="9 12" id="KW-1133">Transmembrane helix</keyword>
<evidence type="ECO:0000256" key="1">
    <source>
        <dbReference type="ARBA" id="ARBA00000085"/>
    </source>
</evidence>
<gene>
    <name evidence="15" type="ORF">DV733_08055</name>
</gene>
<dbReference type="EMBL" id="CP031310">
    <property type="protein sequence ID" value="QCC51198.1"/>
    <property type="molecule type" value="Genomic_DNA"/>
</dbReference>
<dbReference type="STRING" id="1457250.GCA_000755225_01294"/>
<feature type="domain" description="Histidine kinase" evidence="13">
    <location>
        <begin position="347"/>
        <end position="549"/>
    </location>
</feature>
<dbReference type="OrthoDB" id="237703at2157"/>
<evidence type="ECO:0000256" key="5">
    <source>
        <dbReference type="ARBA" id="ARBA00022692"/>
    </source>
</evidence>
<dbReference type="InterPro" id="IPR004358">
    <property type="entry name" value="Sig_transdc_His_kin-like_C"/>
</dbReference>
<organism evidence="15 16">
    <name type="scientific">Halapricum salinum</name>
    <dbReference type="NCBI Taxonomy" id="1457250"/>
    <lineage>
        <taxon>Archaea</taxon>
        <taxon>Methanobacteriati</taxon>
        <taxon>Methanobacteriota</taxon>
        <taxon>Stenosarchaea group</taxon>
        <taxon>Halobacteria</taxon>
        <taxon>Halobacteriales</taxon>
        <taxon>Haloarculaceae</taxon>
        <taxon>Halapricum</taxon>
    </lineage>
</organism>
<dbReference type="PANTHER" id="PTHR42878:SF7">
    <property type="entry name" value="SENSOR HISTIDINE KINASE GLRK"/>
    <property type="match status" value="1"/>
</dbReference>
<dbReference type="NCBIfam" id="TIGR00229">
    <property type="entry name" value="sensory_box"/>
    <property type="match status" value="1"/>
</dbReference>
<keyword evidence="16" id="KW-1185">Reference proteome</keyword>
<dbReference type="AlphaFoldDB" id="A0A4D6HDG1"/>
<dbReference type="Gene3D" id="3.30.450.20">
    <property type="entry name" value="PAS domain"/>
    <property type="match status" value="1"/>
</dbReference>
<accession>A0A4D6HDG1</accession>
<evidence type="ECO:0000256" key="11">
    <source>
        <dbReference type="ARBA" id="ARBA00023136"/>
    </source>
</evidence>
<dbReference type="EC" id="2.7.13.3" evidence="3"/>
<dbReference type="GO" id="GO:0005524">
    <property type="term" value="F:ATP binding"/>
    <property type="evidence" value="ECO:0007669"/>
    <property type="project" value="UniProtKB-KW"/>
</dbReference>
<dbReference type="InterPro" id="IPR035965">
    <property type="entry name" value="PAS-like_dom_sf"/>
</dbReference>
<dbReference type="RefSeq" id="WP_049995191.1">
    <property type="nucleotide sequence ID" value="NZ_CP031310.1"/>
</dbReference>
<feature type="transmembrane region" description="Helical" evidence="12">
    <location>
        <begin position="177"/>
        <end position="194"/>
    </location>
</feature>
<keyword evidence="7" id="KW-0418">Kinase</keyword>
<comment type="subcellular location">
    <subcellularLocation>
        <location evidence="2">Membrane</location>
        <topology evidence="2">Multi-pass membrane protein</topology>
    </subcellularLocation>
</comment>
<dbReference type="Proteomes" id="UP000296706">
    <property type="component" value="Chromosome"/>
</dbReference>
<evidence type="ECO:0000259" key="13">
    <source>
        <dbReference type="PROSITE" id="PS50109"/>
    </source>
</evidence>
<evidence type="ECO:0000256" key="2">
    <source>
        <dbReference type="ARBA" id="ARBA00004141"/>
    </source>
</evidence>
<dbReference type="Gene3D" id="3.30.565.10">
    <property type="entry name" value="Histidine kinase-like ATPase, C-terminal domain"/>
    <property type="match status" value="1"/>
</dbReference>
<dbReference type="SMART" id="SM00387">
    <property type="entry name" value="HATPase_c"/>
    <property type="match status" value="1"/>
</dbReference>
<evidence type="ECO:0000259" key="14">
    <source>
        <dbReference type="PROSITE" id="PS50112"/>
    </source>
</evidence>
<evidence type="ECO:0000256" key="6">
    <source>
        <dbReference type="ARBA" id="ARBA00022741"/>
    </source>
</evidence>
<dbReference type="InterPro" id="IPR000014">
    <property type="entry name" value="PAS"/>
</dbReference>
<dbReference type="Pfam" id="PF02518">
    <property type="entry name" value="HATPase_c"/>
    <property type="match status" value="1"/>
</dbReference>
<evidence type="ECO:0000256" key="8">
    <source>
        <dbReference type="ARBA" id="ARBA00022840"/>
    </source>
</evidence>
<reference evidence="15 16" key="1">
    <citation type="journal article" date="2019" name="Nat. Commun.">
        <title>A new type of DNA phosphorothioation-based antiviral system in archaea.</title>
        <authorList>
            <person name="Xiong L."/>
            <person name="Liu S."/>
            <person name="Chen S."/>
            <person name="Xiao Y."/>
            <person name="Zhu B."/>
            <person name="Gao Y."/>
            <person name="Zhang Y."/>
            <person name="Chen B."/>
            <person name="Luo J."/>
            <person name="Deng Z."/>
            <person name="Chen X."/>
            <person name="Wang L."/>
            <person name="Chen S."/>
        </authorList>
    </citation>
    <scope>NUCLEOTIDE SEQUENCE [LARGE SCALE GENOMIC DNA]</scope>
    <source>
        <strain evidence="15 16">CBA1105</strain>
    </source>
</reference>
<evidence type="ECO:0000256" key="9">
    <source>
        <dbReference type="ARBA" id="ARBA00022989"/>
    </source>
</evidence>
<dbReference type="GO" id="GO:0030295">
    <property type="term" value="F:protein kinase activator activity"/>
    <property type="evidence" value="ECO:0007669"/>
    <property type="project" value="TreeGrafter"/>
</dbReference>
<dbReference type="PROSITE" id="PS50109">
    <property type="entry name" value="HIS_KIN"/>
    <property type="match status" value="1"/>
</dbReference>
<dbReference type="PROSITE" id="PS50112">
    <property type="entry name" value="PAS"/>
    <property type="match status" value="1"/>
</dbReference>
<dbReference type="GO" id="GO:0000156">
    <property type="term" value="F:phosphorelay response regulator activity"/>
    <property type="evidence" value="ECO:0007669"/>
    <property type="project" value="TreeGrafter"/>
</dbReference>
<protein>
    <recommendedName>
        <fullName evidence="3">histidine kinase</fullName>
        <ecNumber evidence="3">2.7.13.3</ecNumber>
    </recommendedName>
</protein>
<evidence type="ECO:0000256" key="3">
    <source>
        <dbReference type="ARBA" id="ARBA00012438"/>
    </source>
</evidence>
<keyword evidence="11 12" id="KW-0472">Membrane</keyword>
<evidence type="ECO:0000256" key="4">
    <source>
        <dbReference type="ARBA" id="ARBA00022679"/>
    </source>
</evidence>
<evidence type="ECO:0000256" key="7">
    <source>
        <dbReference type="ARBA" id="ARBA00022777"/>
    </source>
</evidence>
<dbReference type="GO" id="GO:0004673">
    <property type="term" value="F:protein histidine kinase activity"/>
    <property type="evidence" value="ECO:0007669"/>
    <property type="project" value="UniProtKB-EC"/>
</dbReference>
<feature type="domain" description="PAS" evidence="14">
    <location>
        <begin position="232"/>
        <end position="279"/>
    </location>
</feature>
<comment type="catalytic activity">
    <reaction evidence="1">
        <text>ATP + protein L-histidine = ADP + protein N-phospho-L-histidine.</text>
        <dbReference type="EC" id="2.7.13.3"/>
    </reaction>
</comment>
<dbReference type="CDD" id="cd00130">
    <property type="entry name" value="PAS"/>
    <property type="match status" value="1"/>
</dbReference>
<feature type="transmembrane region" description="Helical" evidence="12">
    <location>
        <begin position="67"/>
        <end position="84"/>
    </location>
</feature>
<evidence type="ECO:0000313" key="16">
    <source>
        <dbReference type="Proteomes" id="UP000296706"/>
    </source>
</evidence>
<evidence type="ECO:0000313" key="15">
    <source>
        <dbReference type="EMBL" id="QCC51198.1"/>
    </source>
</evidence>
<feature type="transmembrane region" description="Helical" evidence="12">
    <location>
        <begin position="6"/>
        <end position="26"/>
    </location>
</feature>
<dbReference type="CDD" id="cd00075">
    <property type="entry name" value="HATPase"/>
    <property type="match status" value="1"/>
</dbReference>
<dbReference type="GO" id="GO:0007234">
    <property type="term" value="P:osmosensory signaling via phosphorelay pathway"/>
    <property type="evidence" value="ECO:0007669"/>
    <property type="project" value="TreeGrafter"/>
</dbReference>
<dbReference type="InterPro" id="IPR050351">
    <property type="entry name" value="BphY/WalK/GraS-like"/>
</dbReference>
<dbReference type="InterPro" id="IPR031621">
    <property type="entry name" value="HisKA_7TM"/>
</dbReference>
<dbReference type="InterPro" id="IPR013656">
    <property type="entry name" value="PAS_4"/>
</dbReference>
<dbReference type="SUPFAM" id="SSF55874">
    <property type="entry name" value="ATPase domain of HSP90 chaperone/DNA topoisomerase II/histidine kinase"/>
    <property type="match status" value="1"/>
</dbReference>
<dbReference type="PRINTS" id="PR00344">
    <property type="entry name" value="BCTRLSENSOR"/>
</dbReference>
<feature type="transmembrane region" description="Helical" evidence="12">
    <location>
        <begin position="96"/>
        <end position="112"/>
    </location>
</feature>
<dbReference type="InterPro" id="IPR003594">
    <property type="entry name" value="HATPase_dom"/>
</dbReference>
<dbReference type="KEGG" id="hsn:DV733_08055"/>
<keyword evidence="8" id="KW-0067">ATP-binding</keyword>
<feature type="transmembrane region" description="Helical" evidence="12">
    <location>
        <begin position="33"/>
        <end position="55"/>
    </location>
</feature>
<sequence>MPSSFYLPLVLLVSLSGVGLALFAWVNRETPGAGPIALLLFAASLWTLTDALSVFSLETVFWARMKLSVSAVLPLAWLLVVVEYTGRERWLAGPRLLALLVEPLVFAALVWSNDSHHLVWETTRVVRGGDQLVFAGVEGLAFWGHLVYAYALVAIGAAILLRLLLRTDGIFRSQSTALLASIVFPMTVNALYVFDYLQPGVDPTGIAFVLTGTVLAGSMLRQHLLDVSPATRELGREEVIEQLDDPVFIVDGSGTVVDLNPAGESLLETSATEAIGRELPALLPALESALDAGGEISFESAGVRRHYDVSVSELDRAYGRVTGRIVSLRDVTERTQREQRLDVMNRLFRHNLRNEMNVVRGNAELLRSRVDDEQRERADRIITTVDEIVGRSDKVRTLSQSLEGDPSQTLDLGSILRSIVASIRSEYPDARVTLDAPEACQVTGDPSIEVAVVELMENAIEHASGEVAVSVTLTALDDTRVEVRVEDDGPGIPEQELQVLQSRTETPMEHGSGFGLWLVTWVVERVGGSIEFDVGETGTTATVRLPRAGPDD</sequence>
<keyword evidence="10" id="KW-0902">Two-component regulatory system</keyword>
<evidence type="ECO:0000256" key="12">
    <source>
        <dbReference type="SAM" id="Phobius"/>
    </source>
</evidence>
<dbReference type="InterPro" id="IPR036890">
    <property type="entry name" value="HATPase_C_sf"/>
</dbReference>
<dbReference type="PANTHER" id="PTHR42878">
    <property type="entry name" value="TWO-COMPONENT HISTIDINE KINASE"/>
    <property type="match status" value="1"/>
</dbReference>
<dbReference type="GO" id="GO:0016020">
    <property type="term" value="C:membrane"/>
    <property type="evidence" value="ECO:0007669"/>
    <property type="project" value="UniProtKB-SubCell"/>
</dbReference>
<evidence type="ECO:0000256" key="10">
    <source>
        <dbReference type="ARBA" id="ARBA00023012"/>
    </source>
</evidence>
<dbReference type="Pfam" id="PF08448">
    <property type="entry name" value="PAS_4"/>
    <property type="match status" value="1"/>
</dbReference>
<dbReference type="GeneID" id="39847811"/>
<proteinExistence type="predicted"/>